<dbReference type="OrthoDB" id="7001837at2"/>
<dbReference type="Proteomes" id="UP000066487">
    <property type="component" value="Chromosome"/>
</dbReference>
<sequence length="86" mass="9324">MNPILGGVDAFLCVLVVIASIDYLRRVRPIEQPMLSISFYLVAIGAFGDFAAAIQGHYVSPFTVMIHAGVVAYAWARRGHVFEVAG</sequence>
<dbReference type="EMBL" id="CP012830">
    <property type="protein sequence ID" value="ALI04397.1"/>
    <property type="molecule type" value="Genomic_DNA"/>
</dbReference>
<keyword evidence="1" id="KW-0812">Transmembrane</keyword>
<feature type="transmembrane region" description="Helical" evidence="1">
    <location>
        <begin position="6"/>
        <end position="24"/>
    </location>
</feature>
<evidence type="ECO:0000313" key="3">
    <source>
        <dbReference type="Proteomes" id="UP000066487"/>
    </source>
</evidence>
<protein>
    <submittedName>
        <fullName evidence="2">Uncharacterized protein</fullName>
    </submittedName>
</protein>
<reference evidence="2 3" key="2">
    <citation type="journal article" date="2018" name="Nature">
        <title>Mutant phenotypes for thousands of bacterial genes of unknown function.</title>
        <authorList>
            <person name="Price M.N."/>
            <person name="Wetmore K.M."/>
            <person name="Waters R.J."/>
            <person name="Callaghan M."/>
            <person name="Ray J."/>
            <person name="Liu H."/>
            <person name="Kuehl J.V."/>
            <person name="Melnyk R.A."/>
            <person name="Lamson J.S."/>
            <person name="Suh Y."/>
            <person name="Carlson H.K."/>
            <person name="Esquivel Z."/>
            <person name="Sadeeshkumar H."/>
            <person name="Chakraborty R."/>
            <person name="Zane G.M."/>
            <person name="Rubin B.E."/>
            <person name="Wall J.D."/>
            <person name="Visel A."/>
            <person name="Bristow J."/>
            <person name="Blow M.J."/>
            <person name="Arkin A.P."/>
            <person name="Deutschbauer A.M."/>
        </authorList>
    </citation>
    <scope>NUCLEOTIDE SEQUENCE [LARGE SCALE GENOMIC DNA]</scope>
    <source>
        <strain evidence="2 3">FW300-N2E3</strain>
    </source>
</reference>
<organism evidence="2 3">
    <name type="scientific">Pseudomonas fluorescens</name>
    <dbReference type="NCBI Taxonomy" id="294"/>
    <lineage>
        <taxon>Bacteria</taxon>
        <taxon>Pseudomonadati</taxon>
        <taxon>Pseudomonadota</taxon>
        <taxon>Gammaproteobacteria</taxon>
        <taxon>Pseudomonadales</taxon>
        <taxon>Pseudomonadaceae</taxon>
        <taxon>Pseudomonas</taxon>
    </lineage>
</organism>
<keyword evidence="1" id="KW-1133">Transmembrane helix</keyword>
<reference evidence="3" key="1">
    <citation type="submission" date="2015-09" db="EMBL/GenBank/DDBJ databases">
        <title>Whole genome sequence of Pseudomonas fluorescens FW300-N2E3.</title>
        <authorList>
            <person name="Ray J."/>
            <person name="Melnyk R."/>
            <person name="Deutschbauer A."/>
        </authorList>
    </citation>
    <scope>NUCLEOTIDE SEQUENCE [LARGE SCALE GENOMIC DNA]</scope>
    <source>
        <strain evidence="3">FW300-N2E3</strain>
    </source>
</reference>
<keyword evidence="1" id="KW-0472">Membrane</keyword>
<feature type="transmembrane region" description="Helical" evidence="1">
    <location>
        <begin position="33"/>
        <end position="52"/>
    </location>
</feature>
<evidence type="ECO:0000256" key="1">
    <source>
        <dbReference type="SAM" id="Phobius"/>
    </source>
</evidence>
<proteinExistence type="predicted"/>
<evidence type="ECO:0000313" key="2">
    <source>
        <dbReference type="EMBL" id="ALI04397.1"/>
    </source>
</evidence>
<accession>A0A0N9WI30</accession>
<dbReference type="AlphaFoldDB" id="A0A0N9WI30"/>
<gene>
    <name evidence="2" type="ORF">AO353_26275</name>
</gene>
<name>A0A0N9WI30_PSEFL</name>
<dbReference type="RefSeq" id="WP_054597599.1">
    <property type="nucleotide sequence ID" value="NZ_CP012830.1"/>
</dbReference>